<feature type="region of interest" description="Disordered" evidence="1">
    <location>
        <begin position="379"/>
        <end position="562"/>
    </location>
</feature>
<feature type="compositionally biased region" description="Gly residues" evidence="1">
    <location>
        <begin position="407"/>
        <end position="422"/>
    </location>
</feature>
<feature type="compositionally biased region" description="Low complexity" evidence="1">
    <location>
        <begin position="524"/>
        <end position="542"/>
    </location>
</feature>
<dbReference type="Gene3D" id="3.30.10.20">
    <property type="match status" value="1"/>
</dbReference>
<evidence type="ECO:0000313" key="4">
    <source>
        <dbReference type="EMBL" id="GAA5036252.1"/>
    </source>
</evidence>
<gene>
    <name evidence="4" type="ORF">GCM10023335_83000</name>
</gene>
<keyword evidence="5" id="KW-1185">Reference proteome</keyword>
<feature type="compositionally biased region" description="Low complexity" evidence="1">
    <location>
        <begin position="552"/>
        <end position="562"/>
    </location>
</feature>
<sequence length="562" mass="54920">MTIRVSMHRAVISTVRRAALLLVFVLTIGGCGTSDQAFAVRAVAMGISQADPFFEEDGLLGQDTKVPEAPPSGGVQASNSPGLYGGTPDDGSDQGGDDSGGDGPSGDGTGDGSGSGSGGDGSGGSTAGRNGGSPGQDSTGGATGEFGGSTKPGTCAVAKLKQFLTAPENSAKAKEWARALHIRPDMISGYIDHLTPVVLRHDTLVTNHQYKHGKAVPFDALLQAGIAVLVDRQGLPAVKCSCGNPLRPSKVNVKKASVRFENGNKKWSGYRQDHIVVVEPPPGDHRIDRLQLIDVQDPDRGIARRLGTDGSDDEAFDPHAEHTVPTVTGMSFAEATQALAGAGLAMAYDGDALPPDDAQVTASQPVEGSTLEWGAPVTLSVAGDDGEDGSTPTDTGGLGPDPSDSGTGAGPTGTSTGTGTGGTPTDTAGTTTGSGGTPTDTTGTGGTPTDTAGTTTGSGGTPTDTAGTTSGTGGTPTDTAGATTGTGGTPTGTAGGTGYTSAGPSGATSSSPPPSTPEGSLSADPGPSDSVPSGSGGEDSVPADPGVGESATDSGGTTGDTS</sequence>
<feature type="domain" description="PASTA" evidence="2">
    <location>
        <begin position="323"/>
        <end position="382"/>
    </location>
</feature>
<feature type="compositionally biased region" description="Low complexity" evidence="1">
    <location>
        <begin position="499"/>
        <end position="510"/>
    </location>
</feature>
<name>A0ABP9JP77_9ACTN</name>
<feature type="compositionally biased region" description="Acidic residues" evidence="1">
    <location>
        <begin position="90"/>
        <end position="100"/>
    </location>
</feature>
<dbReference type="PROSITE" id="PS51257">
    <property type="entry name" value="PROKAR_LIPOPROTEIN"/>
    <property type="match status" value="1"/>
</dbReference>
<protein>
    <recommendedName>
        <fullName evidence="6">PASTA domain-containing protein</fullName>
    </recommendedName>
</protein>
<dbReference type="RefSeq" id="WP_345658101.1">
    <property type="nucleotide sequence ID" value="NZ_BAABKB010000045.1"/>
</dbReference>
<comment type="caution">
    <text evidence="4">The sequence shown here is derived from an EMBL/GenBank/DDBJ whole genome shotgun (WGS) entry which is preliminary data.</text>
</comment>
<dbReference type="Pfam" id="PF03793">
    <property type="entry name" value="PASTA"/>
    <property type="match status" value="1"/>
</dbReference>
<dbReference type="InterPro" id="IPR046704">
    <property type="entry name" value="DUF6777"/>
</dbReference>
<evidence type="ECO:0000259" key="3">
    <source>
        <dbReference type="Pfam" id="PF20568"/>
    </source>
</evidence>
<dbReference type="InterPro" id="IPR005543">
    <property type="entry name" value="PASTA_dom"/>
</dbReference>
<feature type="domain" description="DUF6777" evidence="3">
    <location>
        <begin position="139"/>
        <end position="298"/>
    </location>
</feature>
<dbReference type="Proteomes" id="UP001501759">
    <property type="component" value="Unassembled WGS sequence"/>
</dbReference>
<evidence type="ECO:0000256" key="1">
    <source>
        <dbReference type="SAM" id="MobiDB-lite"/>
    </source>
</evidence>
<proteinExistence type="predicted"/>
<accession>A0ABP9JP77</accession>
<evidence type="ECO:0008006" key="6">
    <source>
        <dbReference type="Google" id="ProtNLM"/>
    </source>
</evidence>
<feature type="compositionally biased region" description="Gly residues" evidence="1">
    <location>
        <begin position="484"/>
        <end position="498"/>
    </location>
</feature>
<reference evidence="5" key="1">
    <citation type="journal article" date="2019" name="Int. J. Syst. Evol. Microbiol.">
        <title>The Global Catalogue of Microorganisms (GCM) 10K type strain sequencing project: providing services to taxonomists for standard genome sequencing and annotation.</title>
        <authorList>
            <consortium name="The Broad Institute Genomics Platform"/>
            <consortium name="The Broad Institute Genome Sequencing Center for Infectious Disease"/>
            <person name="Wu L."/>
            <person name="Ma J."/>
        </authorList>
    </citation>
    <scope>NUCLEOTIDE SEQUENCE [LARGE SCALE GENOMIC DNA]</scope>
    <source>
        <strain evidence="5">JCM 18409</strain>
    </source>
</reference>
<evidence type="ECO:0000313" key="5">
    <source>
        <dbReference type="Proteomes" id="UP001501759"/>
    </source>
</evidence>
<dbReference type="EMBL" id="BAABKB010000045">
    <property type="protein sequence ID" value="GAA5036252.1"/>
    <property type="molecule type" value="Genomic_DNA"/>
</dbReference>
<feature type="compositionally biased region" description="Low complexity" evidence="1">
    <location>
        <begin position="423"/>
        <end position="483"/>
    </location>
</feature>
<feature type="region of interest" description="Disordered" evidence="1">
    <location>
        <begin position="61"/>
        <end position="148"/>
    </location>
</feature>
<dbReference type="Pfam" id="PF20568">
    <property type="entry name" value="DUF6777"/>
    <property type="match status" value="1"/>
</dbReference>
<feature type="compositionally biased region" description="Gly residues" evidence="1">
    <location>
        <begin position="101"/>
        <end position="134"/>
    </location>
</feature>
<evidence type="ECO:0000259" key="2">
    <source>
        <dbReference type="Pfam" id="PF03793"/>
    </source>
</evidence>
<organism evidence="4 5">
    <name type="scientific">Streptomyces siamensis</name>
    <dbReference type="NCBI Taxonomy" id="1274986"/>
    <lineage>
        <taxon>Bacteria</taxon>
        <taxon>Bacillati</taxon>
        <taxon>Actinomycetota</taxon>
        <taxon>Actinomycetes</taxon>
        <taxon>Kitasatosporales</taxon>
        <taxon>Streptomycetaceae</taxon>
        <taxon>Streptomyces</taxon>
    </lineage>
</organism>